<keyword evidence="4" id="KW-0175">Coiled coil</keyword>
<keyword evidence="8" id="KW-1185">Reference proteome</keyword>
<organism evidence="7 8">
    <name type="scientific">Carex littledalei</name>
    <dbReference type="NCBI Taxonomy" id="544730"/>
    <lineage>
        <taxon>Eukaryota</taxon>
        <taxon>Viridiplantae</taxon>
        <taxon>Streptophyta</taxon>
        <taxon>Embryophyta</taxon>
        <taxon>Tracheophyta</taxon>
        <taxon>Spermatophyta</taxon>
        <taxon>Magnoliopsida</taxon>
        <taxon>Liliopsida</taxon>
        <taxon>Poales</taxon>
        <taxon>Cyperaceae</taxon>
        <taxon>Cyperoideae</taxon>
        <taxon>Cariceae</taxon>
        <taxon>Carex</taxon>
        <taxon>Carex subgen. Euthyceras</taxon>
    </lineage>
</organism>
<keyword evidence="2" id="KW-0805">Transcription regulation</keyword>
<dbReference type="SMART" id="SM00353">
    <property type="entry name" value="HLH"/>
    <property type="match status" value="1"/>
</dbReference>
<evidence type="ECO:0000256" key="3">
    <source>
        <dbReference type="ARBA" id="ARBA00023163"/>
    </source>
</evidence>
<dbReference type="InterPro" id="IPR044658">
    <property type="entry name" value="bHLH92/bHLH041-like"/>
</dbReference>
<gene>
    <name evidence="7" type="ORF">FCM35_KLT10705</name>
</gene>
<dbReference type="PANTHER" id="PTHR46665">
    <property type="entry name" value="TRANSCRIPTION FACTOR BHLH041-RELATED-RELATED"/>
    <property type="match status" value="1"/>
</dbReference>
<dbReference type="InterPro" id="IPR011598">
    <property type="entry name" value="bHLH_dom"/>
</dbReference>
<feature type="coiled-coil region" evidence="4">
    <location>
        <begin position="253"/>
        <end position="280"/>
    </location>
</feature>
<dbReference type="OrthoDB" id="5778525at2759"/>
<evidence type="ECO:0000256" key="1">
    <source>
        <dbReference type="ARBA" id="ARBA00005510"/>
    </source>
</evidence>
<dbReference type="Proteomes" id="UP000623129">
    <property type="component" value="Unassembled WGS sequence"/>
</dbReference>
<dbReference type="PROSITE" id="PS50888">
    <property type="entry name" value="BHLH"/>
    <property type="match status" value="1"/>
</dbReference>
<dbReference type="AlphaFoldDB" id="A0A833QS99"/>
<evidence type="ECO:0000313" key="8">
    <source>
        <dbReference type="Proteomes" id="UP000623129"/>
    </source>
</evidence>
<name>A0A833QS99_9POAL</name>
<dbReference type="SUPFAM" id="SSF47459">
    <property type="entry name" value="HLH, helix-loop-helix DNA-binding domain"/>
    <property type="match status" value="1"/>
</dbReference>
<protein>
    <submittedName>
        <fullName evidence="7">Putative transcription factor bHLH041 isoform X3</fullName>
    </submittedName>
</protein>
<reference evidence="7" key="1">
    <citation type="submission" date="2020-01" db="EMBL/GenBank/DDBJ databases">
        <title>Genome sequence of Kobresia littledalei, the first chromosome-level genome in the family Cyperaceae.</title>
        <authorList>
            <person name="Qu G."/>
        </authorList>
    </citation>
    <scope>NUCLEOTIDE SEQUENCE</scope>
    <source>
        <strain evidence="7">C.B.Clarke</strain>
        <tissue evidence="7">Leaf</tissue>
    </source>
</reference>
<feature type="compositionally biased region" description="Low complexity" evidence="5">
    <location>
        <begin position="91"/>
        <end position="106"/>
    </location>
</feature>
<evidence type="ECO:0000313" key="7">
    <source>
        <dbReference type="EMBL" id="KAF3324548.1"/>
    </source>
</evidence>
<comment type="caution">
    <text evidence="7">The sequence shown here is derived from an EMBL/GenBank/DDBJ whole genome shotgun (WGS) entry which is preliminary data.</text>
</comment>
<accession>A0A833QS99</accession>
<evidence type="ECO:0000256" key="5">
    <source>
        <dbReference type="SAM" id="MobiDB-lite"/>
    </source>
</evidence>
<dbReference type="CDD" id="cd11393">
    <property type="entry name" value="bHLH_AtbHLH_like"/>
    <property type="match status" value="1"/>
</dbReference>
<evidence type="ECO:0000259" key="6">
    <source>
        <dbReference type="PROSITE" id="PS50888"/>
    </source>
</evidence>
<keyword evidence="3" id="KW-0804">Transcription</keyword>
<sequence length="408" mass="45638">MITYPNCAFEPMDGWFQFEEFDQSGNEMEGVDFGNANFMTIDVSMKESMELDFKQMLSEENFVQEQNQPSSSSLSSKRTLSIESSDNSSARIFRSNSNSSNSFSGSKTSILQPGNRSLSCSIPNLVSDDDAIARAMMAVISSVSSASSSSSPSIISQNSPKCGENAKFGAFRQFKSAFPPKYEVNFGNDGHKMIKSSLAMLRNIKPGQEREPKASNLYHMISERKRREKLNGSFELLRMLLPPGSKKDKTSVLIKAASYLKTLESQISELKEKTHKLESYLPNTKGGKDARIKSNERAQIQILRTSCAEPHVHQINLRINVVQECDVVELVLRILECLKLMKNVSLASVDAYTFSPQMKLHAQAIIKLHIKDSDWNEALFQQAIEKAVDDVTFNTCTRSMCSELSRIN</sequence>
<dbReference type="InterPro" id="IPR055477">
    <property type="entry name" value="DUF7049"/>
</dbReference>
<dbReference type="Pfam" id="PF23132">
    <property type="entry name" value="DUF7049"/>
    <property type="match status" value="1"/>
</dbReference>
<evidence type="ECO:0000256" key="4">
    <source>
        <dbReference type="SAM" id="Coils"/>
    </source>
</evidence>
<feature type="domain" description="BHLH" evidence="6">
    <location>
        <begin position="214"/>
        <end position="263"/>
    </location>
</feature>
<evidence type="ECO:0000256" key="2">
    <source>
        <dbReference type="ARBA" id="ARBA00023015"/>
    </source>
</evidence>
<dbReference type="Gene3D" id="4.10.280.10">
    <property type="entry name" value="Helix-loop-helix DNA-binding domain"/>
    <property type="match status" value="1"/>
</dbReference>
<dbReference type="InterPro" id="IPR036638">
    <property type="entry name" value="HLH_DNA-bd_sf"/>
</dbReference>
<feature type="region of interest" description="Disordered" evidence="5">
    <location>
        <begin position="91"/>
        <end position="113"/>
    </location>
</feature>
<dbReference type="EMBL" id="SWLB01000021">
    <property type="protein sequence ID" value="KAF3324548.1"/>
    <property type="molecule type" value="Genomic_DNA"/>
</dbReference>
<comment type="similarity">
    <text evidence="1">Belongs to the bHLH protein family.</text>
</comment>
<dbReference type="PANTHER" id="PTHR46665:SF4">
    <property type="entry name" value="BASIC HELIX-LOOP-HELIX (BHLH) FAMILY PROTEIN-LIKE"/>
    <property type="match status" value="1"/>
</dbReference>
<dbReference type="GO" id="GO:0046983">
    <property type="term" value="F:protein dimerization activity"/>
    <property type="evidence" value="ECO:0007669"/>
    <property type="project" value="InterPro"/>
</dbReference>
<proteinExistence type="inferred from homology"/>
<dbReference type="InterPro" id="IPR045239">
    <property type="entry name" value="bHLH95_bHLH"/>
</dbReference>
<dbReference type="Pfam" id="PF00010">
    <property type="entry name" value="HLH"/>
    <property type="match status" value="1"/>
</dbReference>